<dbReference type="Pfam" id="PF01370">
    <property type="entry name" value="Epimerase"/>
    <property type="match status" value="1"/>
</dbReference>
<feature type="domain" description="NAD-dependent epimerase/dehydratase" evidence="1">
    <location>
        <begin position="22"/>
        <end position="229"/>
    </location>
</feature>
<dbReference type="InterPro" id="IPR010099">
    <property type="entry name" value="SDR39U1"/>
</dbReference>
<dbReference type="NCBIfam" id="TIGR01777">
    <property type="entry name" value="yfcH"/>
    <property type="match status" value="1"/>
</dbReference>
<dbReference type="Pfam" id="PF08338">
    <property type="entry name" value="DUF1731"/>
    <property type="match status" value="1"/>
</dbReference>
<gene>
    <name evidence="3" type="primary">CN124</name>
</gene>
<dbReference type="AlphaFoldDB" id="C1BRF8"/>
<feature type="domain" description="DUF1731" evidence="2">
    <location>
        <begin position="262"/>
        <end position="306"/>
    </location>
</feature>
<protein>
    <submittedName>
        <fullName evidence="3">UPF0105 protein C14orf124 homolog</fullName>
    </submittedName>
</protein>
<dbReference type="PANTHER" id="PTHR11092:SF0">
    <property type="entry name" value="EPIMERASE FAMILY PROTEIN SDR39U1"/>
    <property type="match status" value="1"/>
</dbReference>
<organism evidence="3">
    <name type="scientific">Caligus rogercresseyi</name>
    <name type="common">Sea louse</name>
    <dbReference type="NCBI Taxonomy" id="217165"/>
    <lineage>
        <taxon>Eukaryota</taxon>
        <taxon>Metazoa</taxon>
        <taxon>Ecdysozoa</taxon>
        <taxon>Arthropoda</taxon>
        <taxon>Crustacea</taxon>
        <taxon>Multicrustacea</taxon>
        <taxon>Hexanauplia</taxon>
        <taxon>Copepoda</taxon>
        <taxon>Siphonostomatoida</taxon>
        <taxon>Caligidae</taxon>
        <taxon>Caligus</taxon>
    </lineage>
</organism>
<reference evidence="3" key="1">
    <citation type="submission" date="2009-03" db="EMBL/GenBank/DDBJ databases">
        <title>Caligus rogercresseyi ESTs and full-length cDNAs.</title>
        <authorList>
            <person name="Yasuike M."/>
            <person name="von Schalburg K."/>
            <person name="Cooper G."/>
            <person name="Leong J."/>
            <person name="Jones S.R.M."/>
            <person name="Koop B.F."/>
        </authorList>
    </citation>
    <scope>NUCLEOTIDE SEQUENCE</scope>
    <source>
        <tissue evidence="3">Whole tissue</tissue>
    </source>
</reference>
<dbReference type="InterPro" id="IPR036291">
    <property type="entry name" value="NAD(P)-bd_dom_sf"/>
</dbReference>
<dbReference type="Gene3D" id="3.40.50.720">
    <property type="entry name" value="NAD(P)-binding Rossmann-like Domain"/>
    <property type="match status" value="1"/>
</dbReference>
<name>C1BRF8_CALRO</name>
<proteinExistence type="evidence at transcript level"/>
<dbReference type="InterPro" id="IPR001509">
    <property type="entry name" value="Epimerase_deHydtase"/>
</dbReference>
<evidence type="ECO:0000259" key="1">
    <source>
        <dbReference type="Pfam" id="PF01370"/>
    </source>
</evidence>
<sequence length="311" mass="34302">MITGRVCRSLHSTMEGTSRKLVLVGGGTGFVGKELKEELSKRGYEVMNISRKSSKDSLTWDQIKTEGLPPSTAAVVNLAGQNVLDPLYRWNEDFKNLVYKSRIETTHILREAIQESSNKPDAFVQVTGVGYYSPHVSDVQSEDSPGGTHDFLAKLVKDWEAAGDTDVVRRVSLRSGVVLGRSGGMIAQIIYQFYFGLGGVMGSGDQPFPWIHVGDLTSLILHAIEDKDLKGPVNAVSPTITTNKEFVSAFSSALCRPAFIPVPEFVWNTVFGQERADMITKGPKVTSIKLDNFRFKYPTISDACKEFARLF</sequence>
<dbReference type="SUPFAM" id="SSF51735">
    <property type="entry name" value="NAD(P)-binding Rossmann-fold domains"/>
    <property type="match status" value="1"/>
</dbReference>
<dbReference type="EMBL" id="BT077187">
    <property type="protein sequence ID" value="ACO11611.1"/>
    <property type="molecule type" value="mRNA"/>
</dbReference>
<dbReference type="PANTHER" id="PTHR11092">
    <property type="entry name" value="SUGAR NUCLEOTIDE EPIMERASE RELATED"/>
    <property type="match status" value="1"/>
</dbReference>
<evidence type="ECO:0000313" key="3">
    <source>
        <dbReference type="EMBL" id="ACO11611.1"/>
    </source>
</evidence>
<dbReference type="InterPro" id="IPR013549">
    <property type="entry name" value="DUF1731"/>
</dbReference>
<evidence type="ECO:0000259" key="2">
    <source>
        <dbReference type="Pfam" id="PF08338"/>
    </source>
</evidence>
<accession>C1BRF8</accession>